<evidence type="ECO:0000256" key="8">
    <source>
        <dbReference type="ARBA" id="ARBA00023136"/>
    </source>
</evidence>
<evidence type="ECO:0000256" key="10">
    <source>
        <dbReference type="ARBA" id="ARBA00023242"/>
    </source>
</evidence>
<dbReference type="InterPro" id="IPR003891">
    <property type="entry name" value="Initiation_fac_eIF4g_MI"/>
</dbReference>
<keyword evidence="10" id="KW-0539">Nucleus</keyword>
<evidence type="ECO:0000256" key="5">
    <source>
        <dbReference type="ARBA" id="ARBA00022664"/>
    </source>
</evidence>
<dbReference type="InterPro" id="IPR016024">
    <property type="entry name" value="ARM-type_fold"/>
</dbReference>
<dbReference type="PANTHER" id="PTHR18034:SF3">
    <property type="entry name" value="PRE-MRNA-SPLICING FACTOR CWC22 HOMOLOG"/>
    <property type="match status" value="1"/>
</dbReference>
<dbReference type="SMART" id="SM00544">
    <property type="entry name" value="MA3"/>
    <property type="match status" value="1"/>
</dbReference>
<name>A0A3R6V9F4_9STRA</name>
<dbReference type="Pfam" id="PF03381">
    <property type="entry name" value="CDC50"/>
    <property type="match status" value="2"/>
</dbReference>
<dbReference type="GO" id="GO:0000398">
    <property type="term" value="P:mRNA splicing, via spliceosome"/>
    <property type="evidence" value="ECO:0007669"/>
    <property type="project" value="TreeGrafter"/>
</dbReference>
<feature type="compositionally biased region" description="Acidic residues" evidence="11">
    <location>
        <begin position="315"/>
        <end position="339"/>
    </location>
</feature>
<evidence type="ECO:0000256" key="7">
    <source>
        <dbReference type="ARBA" id="ARBA00022989"/>
    </source>
</evidence>
<feature type="domain" description="MI" evidence="13">
    <location>
        <begin position="361"/>
        <end position="477"/>
    </location>
</feature>
<dbReference type="GO" id="GO:0003723">
    <property type="term" value="F:RNA binding"/>
    <property type="evidence" value="ECO:0007669"/>
    <property type="project" value="InterPro"/>
</dbReference>
<evidence type="ECO:0000313" key="14">
    <source>
        <dbReference type="EMBL" id="RHY28560.1"/>
    </source>
</evidence>
<keyword evidence="15" id="KW-1185">Reference proteome</keyword>
<keyword evidence="8 12" id="KW-0472">Membrane</keyword>
<dbReference type="GO" id="GO:0071013">
    <property type="term" value="C:catalytic step 2 spliceosome"/>
    <property type="evidence" value="ECO:0007669"/>
    <property type="project" value="TreeGrafter"/>
</dbReference>
<accession>A0A3R6V9F4</accession>
<feature type="region of interest" description="Disordered" evidence="11">
    <location>
        <begin position="313"/>
        <end position="347"/>
    </location>
</feature>
<dbReference type="VEuPathDB" id="FungiDB:H310_02267"/>
<dbReference type="PROSITE" id="PS51366">
    <property type="entry name" value="MI"/>
    <property type="match status" value="1"/>
</dbReference>
<evidence type="ECO:0000256" key="11">
    <source>
        <dbReference type="SAM" id="MobiDB-lite"/>
    </source>
</evidence>
<sequence length="1326" mass="149423">MSNKENTTPSSTQDEQAQAPKSKTVNILTQDTRSGRTGGVYIPPFKLAQMKKEVEDKTSQEYQRMTWDALRKSINGHINKVNVSNIANIIPELFQENLVRGRGLLVRSIMKAQLASPGFTHIYAALVAVINTKLPENGELLVKRVVHRFRRSFKRGDKVVAIALVRFIAHLVNQQVVHELLALQVLWLLIKNPTDDSVEVAVNFTKECGAMMSEVCPEGMRGIFERFRGILHEGEIDKRVQYTIEGLFAIRKGGFADYPSVHEALDLVDSNDQITHELGLEDEVDVEDKLDVFRFDPEFAKNEKMWAEIKKELLGEDSSDEDGEDGDDESGDSSEDEGEPTQQVANNKVVIHDFSEQDLVNLRRTIYLTIMSSVSHEECAHKLLRLNIRPGQEPEICSMLIDCCAQERTYLRYYGLLGQRFCLVKREYQSAFDDSFANQYATIHRLETNKLRNVAKFFAHLLFSDALPWTVFEYIRLNEEETTSSSRIFIKILVQELSEHLGVQKLKDRFLDEYMVTTFAGLFPKDNPRNTRFAINFFTSIGLGGLTTDLREHLKNAPKMLMAAAPKDDSSSDSSSSNTPFKQQKLKAWQPILTPNWVIGTFFVVGLIFIPIGIILRLESDNVVEYSIQYDGDGKLDGTAADSLTSIRSVNGAPAACALGDGDGNSFDLNRHGCLLTFKLDKDMKAPTFVYYQLDNFYQNHRRYVASRSDEQLRGNQPGTRSDCDPMQMSPENTVKYADLHDTVGTNGTWNLNPCGLIANSLFNDIFWINSVTTPSGARYTQTDTYPGTSVEVVNLMSQSGIAWKSDIASKFDNIKEADRRPDEMYLWQNPNYRNIIPKGPGIPRVLNKTAWTTDTNANYGVKSEHFIVWMRTAGLPNFRKLYGRIDTDLPAGTTLEFLVSSSTIVVLSSVMLTSRVDFVVSAFEGKKSLVVSTTSWFGGRNPFLGVAYITVGSLCMVLSILFFAKHKLSPRKLGDTRYLVVEMAIQYDGLDSSSGLATLGASVQNLSPTSSCSLPNDSDGNSFNLTKHGCIVSFKLQEDMKAPIMVYYQLDNFYQNHRRYVQSRSDAQLRAQPLSSPPTTCDGANETTEFKYNSIDDLPATAVRQKYKLNPCGLIANSLFNGMQFRLVSLPTGQYLNQTDVYAGNTTVVNLMDQSDLAWKSDLETKFNNYDTLEDDNLYLWQNPKYRWIIPSKVGQEPILNKTAWTKPTTHYGVETERFVLWMRTAGLPNFRKKYGRINTDLPKGTVLRFLISSNFPVQSFEGRKSLVISTLSWYGGQNAFLGLAYIVVGGICILLSLFFFIKHKLSPRKLGDTNYLVWRGNKPT</sequence>
<gene>
    <name evidence="14" type="ORF">DYB32_005881</name>
</gene>
<evidence type="ECO:0000256" key="4">
    <source>
        <dbReference type="ARBA" id="ARBA00009457"/>
    </source>
</evidence>
<evidence type="ECO:0000256" key="12">
    <source>
        <dbReference type="SAM" id="Phobius"/>
    </source>
</evidence>
<feature type="region of interest" description="Disordered" evidence="11">
    <location>
        <begin position="1"/>
        <end position="26"/>
    </location>
</feature>
<evidence type="ECO:0000256" key="3">
    <source>
        <dbReference type="ARBA" id="ARBA00006856"/>
    </source>
</evidence>
<feature type="region of interest" description="Disordered" evidence="11">
    <location>
        <begin position="708"/>
        <end position="729"/>
    </location>
</feature>
<dbReference type="GO" id="GO:0016020">
    <property type="term" value="C:membrane"/>
    <property type="evidence" value="ECO:0007669"/>
    <property type="project" value="UniProtKB-SubCell"/>
</dbReference>
<comment type="subcellular location">
    <subcellularLocation>
        <location evidence="2">Membrane</location>
    </subcellularLocation>
    <subcellularLocation>
        <location evidence="1">Nucleus</location>
    </subcellularLocation>
</comment>
<dbReference type="VEuPathDB" id="FungiDB:H310_06573"/>
<dbReference type="EMBL" id="QUSY01000563">
    <property type="protein sequence ID" value="RHY28560.1"/>
    <property type="molecule type" value="Genomic_DNA"/>
</dbReference>
<comment type="caution">
    <text evidence="14">The sequence shown here is derived from an EMBL/GenBank/DDBJ whole genome shotgun (WGS) entry which is preliminary data.</text>
</comment>
<feature type="transmembrane region" description="Helical" evidence="12">
    <location>
        <begin position="597"/>
        <end position="616"/>
    </location>
</feature>
<feature type="transmembrane region" description="Helical" evidence="12">
    <location>
        <begin position="1282"/>
        <end position="1303"/>
    </location>
</feature>
<dbReference type="InterPro" id="IPR050781">
    <property type="entry name" value="CWC22_splicing_factor"/>
</dbReference>
<dbReference type="InterPro" id="IPR003890">
    <property type="entry name" value="MIF4G-like_typ-3"/>
</dbReference>
<dbReference type="Pfam" id="PF02847">
    <property type="entry name" value="MA3"/>
    <property type="match status" value="1"/>
</dbReference>
<dbReference type="VEuPathDB" id="FungiDB:H310_06572"/>
<evidence type="ECO:0000313" key="15">
    <source>
        <dbReference type="Proteomes" id="UP000285060"/>
    </source>
</evidence>
<evidence type="ECO:0000256" key="2">
    <source>
        <dbReference type="ARBA" id="ARBA00004370"/>
    </source>
</evidence>
<keyword evidence="6 12" id="KW-0812">Transmembrane</keyword>
<reference evidence="14 15" key="1">
    <citation type="submission" date="2018-08" db="EMBL/GenBank/DDBJ databases">
        <title>Aphanomyces genome sequencing and annotation.</title>
        <authorList>
            <person name="Minardi D."/>
            <person name="Oidtmann B."/>
            <person name="Van Der Giezen M."/>
            <person name="Studholme D.J."/>
        </authorList>
    </citation>
    <scope>NUCLEOTIDE SEQUENCE [LARGE SCALE GENOMIC DNA]</scope>
    <source>
        <strain evidence="14 15">NJM0002</strain>
    </source>
</reference>
<dbReference type="FunFam" id="1.25.40.180:FF:000004">
    <property type="entry name" value="pre-mRNA-splicing factor CWC22 homolog"/>
    <property type="match status" value="1"/>
</dbReference>
<evidence type="ECO:0000259" key="13">
    <source>
        <dbReference type="PROSITE" id="PS51366"/>
    </source>
</evidence>
<dbReference type="Proteomes" id="UP000285060">
    <property type="component" value="Unassembled WGS sequence"/>
</dbReference>
<keyword evidence="7 12" id="KW-1133">Transmembrane helix</keyword>
<dbReference type="Gene3D" id="1.25.40.180">
    <property type="match status" value="1"/>
</dbReference>
<dbReference type="Pfam" id="PF02854">
    <property type="entry name" value="MIF4G"/>
    <property type="match status" value="1"/>
</dbReference>
<dbReference type="InterPro" id="IPR005045">
    <property type="entry name" value="CDC50/LEM3_fam"/>
</dbReference>
<proteinExistence type="inferred from homology"/>
<protein>
    <recommendedName>
        <fullName evidence="13">MI domain-containing protein</fullName>
    </recommendedName>
</protein>
<comment type="similarity">
    <text evidence="3">Belongs to the CWC22 family.</text>
</comment>
<organism evidence="14 15">
    <name type="scientific">Aphanomyces invadans</name>
    <dbReference type="NCBI Taxonomy" id="157072"/>
    <lineage>
        <taxon>Eukaryota</taxon>
        <taxon>Sar</taxon>
        <taxon>Stramenopiles</taxon>
        <taxon>Oomycota</taxon>
        <taxon>Saprolegniomycetes</taxon>
        <taxon>Saprolegniales</taxon>
        <taxon>Verrucalvaceae</taxon>
        <taxon>Aphanomyces</taxon>
    </lineage>
</organism>
<dbReference type="PANTHER" id="PTHR18034">
    <property type="entry name" value="CELL CYCLE CONTROL PROTEIN CWF22-RELATED"/>
    <property type="match status" value="1"/>
</dbReference>
<evidence type="ECO:0000256" key="9">
    <source>
        <dbReference type="ARBA" id="ARBA00023187"/>
    </source>
</evidence>
<comment type="similarity">
    <text evidence="4">Belongs to the CDC50/LEM3 family.</text>
</comment>
<dbReference type="SUPFAM" id="SSF48371">
    <property type="entry name" value="ARM repeat"/>
    <property type="match status" value="1"/>
</dbReference>
<keyword evidence="9" id="KW-0508">mRNA splicing</keyword>
<evidence type="ECO:0000256" key="6">
    <source>
        <dbReference type="ARBA" id="ARBA00022692"/>
    </source>
</evidence>
<keyword evidence="5" id="KW-0507">mRNA processing</keyword>
<feature type="transmembrane region" description="Helical" evidence="12">
    <location>
        <begin position="944"/>
        <end position="965"/>
    </location>
</feature>
<dbReference type="SMART" id="SM00543">
    <property type="entry name" value="MIF4G"/>
    <property type="match status" value="1"/>
</dbReference>
<evidence type="ECO:0000256" key="1">
    <source>
        <dbReference type="ARBA" id="ARBA00004123"/>
    </source>
</evidence>